<accession>A0A219ARD6</accession>
<dbReference type="EMBL" id="LSBJ02000006">
    <property type="protein sequence ID" value="OWT42745.1"/>
    <property type="molecule type" value="Genomic_DNA"/>
</dbReference>
<keyword evidence="2" id="KW-1185">Reference proteome</keyword>
<reference evidence="1 2" key="1">
    <citation type="journal article" date="2016" name="PLoS Pathog.">
        <title>Biosynthesis of antibiotic leucinostatins in bio-control fungus Purpureocillium lilacinum and their inhibition on phytophthora revealed by genome mining.</title>
        <authorList>
            <person name="Wang G."/>
            <person name="Liu Z."/>
            <person name="Lin R."/>
            <person name="Li E."/>
            <person name="Mao Z."/>
            <person name="Ling J."/>
            <person name="Yang Y."/>
            <person name="Yin W.B."/>
            <person name="Xie B."/>
        </authorList>
    </citation>
    <scope>NUCLEOTIDE SEQUENCE [LARGE SCALE GENOMIC DNA]</scope>
    <source>
        <strain evidence="1">170</strain>
    </source>
</reference>
<gene>
    <name evidence="1" type="ORF">VFPPC_18000</name>
</gene>
<sequence length="157" mass="17725">MRRFSLSQAFLSFCSLSRGSPEPGRGLTFVLAKATGFCSCKAKLLCLYSTGLLAACIQLFRISGSSERTRANRTALLTVQKYIVVETLPKPGSRSITASHPYPPAWFPSSFLPVLLNLYATNPFTRRMLWEIRFLPKLIPNRIHNLAHYSFRRTLLL</sequence>
<proteinExistence type="predicted"/>
<comment type="caution">
    <text evidence="1">The sequence shown here is derived from an EMBL/GenBank/DDBJ whole genome shotgun (WGS) entry which is preliminary data.</text>
</comment>
<dbReference type="AlphaFoldDB" id="A0A219ARD6"/>
<dbReference type="RefSeq" id="XP_022285224.1">
    <property type="nucleotide sequence ID" value="XM_022429664.1"/>
</dbReference>
<name>A0A219ARD6_METCM</name>
<dbReference type="GeneID" id="33936881"/>
<dbReference type="Proteomes" id="UP000078397">
    <property type="component" value="Unassembled WGS sequence"/>
</dbReference>
<evidence type="ECO:0000313" key="2">
    <source>
        <dbReference type="Proteomes" id="UP000078397"/>
    </source>
</evidence>
<protein>
    <submittedName>
        <fullName evidence="1">Uncharacterized protein</fullName>
    </submittedName>
</protein>
<organism evidence="1 2">
    <name type="scientific">Pochonia chlamydosporia 170</name>
    <dbReference type="NCBI Taxonomy" id="1380566"/>
    <lineage>
        <taxon>Eukaryota</taxon>
        <taxon>Fungi</taxon>
        <taxon>Dikarya</taxon>
        <taxon>Ascomycota</taxon>
        <taxon>Pezizomycotina</taxon>
        <taxon>Sordariomycetes</taxon>
        <taxon>Hypocreomycetidae</taxon>
        <taxon>Hypocreales</taxon>
        <taxon>Clavicipitaceae</taxon>
        <taxon>Pochonia</taxon>
    </lineage>
</organism>
<dbReference type="KEGG" id="pchm:VFPPC_18000"/>
<evidence type="ECO:0000313" key="1">
    <source>
        <dbReference type="EMBL" id="OWT42745.1"/>
    </source>
</evidence>